<evidence type="ECO:0000256" key="3">
    <source>
        <dbReference type="ARBA" id="ARBA00004819"/>
    </source>
</evidence>
<accession>A0ABY5VGM0</accession>
<comment type="similarity">
    <text evidence="4 8">Belongs to the class-III pyridoxal-phosphate-dependent aminotransferase family. HemL subfamily.</text>
</comment>
<comment type="cofactor">
    <cofactor evidence="2 8">
        <name>pyridoxal 5'-phosphate</name>
        <dbReference type="ChEBI" id="CHEBI:597326"/>
    </cofactor>
</comment>
<dbReference type="PANTHER" id="PTHR43713">
    <property type="entry name" value="GLUTAMATE-1-SEMIALDEHYDE 2,1-AMINOMUTASE"/>
    <property type="match status" value="1"/>
</dbReference>
<dbReference type="HAMAP" id="MF_00375">
    <property type="entry name" value="HemL_aminotrans_3"/>
    <property type="match status" value="1"/>
</dbReference>
<dbReference type="RefSeq" id="WP_028528996.1">
    <property type="nucleotide sequence ID" value="NZ_CABLBR010000017.1"/>
</dbReference>
<reference evidence="9" key="1">
    <citation type="journal article" date="2022" name="Cell">
        <title>Design, construction, and in vivo augmentation of a complex gut microbiome.</title>
        <authorList>
            <person name="Cheng A.G."/>
            <person name="Ho P.Y."/>
            <person name="Aranda-Diaz A."/>
            <person name="Jain S."/>
            <person name="Yu F.B."/>
            <person name="Meng X."/>
            <person name="Wang M."/>
            <person name="Iakiviak M."/>
            <person name="Nagashima K."/>
            <person name="Zhao A."/>
            <person name="Murugkar P."/>
            <person name="Patil A."/>
            <person name="Atabakhsh K."/>
            <person name="Weakley A."/>
            <person name="Yan J."/>
            <person name="Brumbaugh A.R."/>
            <person name="Higginbottom S."/>
            <person name="Dimas A."/>
            <person name="Shiver A.L."/>
            <person name="Deutschbauer A."/>
            <person name="Neff N."/>
            <person name="Sonnenburg J.L."/>
            <person name="Huang K.C."/>
            <person name="Fischbach M.A."/>
        </authorList>
    </citation>
    <scope>NUCLEOTIDE SEQUENCE</scope>
    <source>
        <strain evidence="9">DSM 19829</strain>
    </source>
</reference>
<comment type="catalytic activity">
    <reaction evidence="1 8">
        <text>(S)-4-amino-5-oxopentanoate = 5-aminolevulinate</text>
        <dbReference type="Rhea" id="RHEA:14265"/>
        <dbReference type="ChEBI" id="CHEBI:57501"/>
        <dbReference type="ChEBI" id="CHEBI:356416"/>
        <dbReference type="EC" id="5.4.3.8"/>
    </reaction>
</comment>
<keyword evidence="7 8" id="KW-0627">Porphyrin biosynthesis</keyword>
<keyword evidence="6 8" id="KW-0413">Isomerase</keyword>
<dbReference type="InterPro" id="IPR015421">
    <property type="entry name" value="PyrdxlP-dep_Trfase_major"/>
</dbReference>
<dbReference type="EMBL" id="CP102290">
    <property type="protein sequence ID" value="UWP59724.1"/>
    <property type="molecule type" value="Genomic_DNA"/>
</dbReference>
<dbReference type="EC" id="5.4.3.8" evidence="8"/>
<keyword evidence="10" id="KW-1185">Reference proteome</keyword>
<proteinExistence type="inferred from homology"/>
<keyword evidence="8" id="KW-0963">Cytoplasm</keyword>
<dbReference type="InterPro" id="IPR004639">
    <property type="entry name" value="4pyrrol_synth_GluAld_NH2Trfase"/>
</dbReference>
<dbReference type="NCBIfam" id="NF000818">
    <property type="entry name" value="PRK00062.1"/>
    <property type="match status" value="1"/>
</dbReference>
<dbReference type="SUPFAM" id="SSF53383">
    <property type="entry name" value="PLP-dependent transferases"/>
    <property type="match status" value="1"/>
</dbReference>
<dbReference type="NCBIfam" id="TIGR00713">
    <property type="entry name" value="hemL"/>
    <property type="match status" value="1"/>
</dbReference>
<dbReference type="GO" id="GO:0042286">
    <property type="term" value="F:glutamate-1-semialdehyde 2,1-aminomutase activity"/>
    <property type="evidence" value="ECO:0007669"/>
    <property type="project" value="UniProtKB-EC"/>
</dbReference>
<comment type="pathway">
    <text evidence="3">Porphyrin-containing compound metabolism; protoporphyrin-IX biosynthesis; 5-aminolevulinate from L-glutamyl-tRNA(Glu): step 2/2.</text>
</comment>
<comment type="subcellular location">
    <subcellularLocation>
        <location evidence="8">Cytoplasm</location>
    </subcellularLocation>
</comment>
<evidence type="ECO:0000256" key="5">
    <source>
        <dbReference type="ARBA" id="ARBA00022898"/>
    </source>
</evidence>
<evidence type="ECO:0000256" key="6">
    <source>
        <dbReference type="ARBA" id="ARBA00023235"/>
    </source>
</evidence>
<dbReference type="InterPro" id="IPR015422">
    <property type="entry name" value="PyrdxlP-dep_Trfase_small"/>
</dbReference>
<protein>
    <recommendedName>
        <fullName evidence="8">Glutamate-1-semialdehyde 2,1-aminomutase</fullName>
        <shortName evidence="8">GSA</shortName>
        <ecNumber evidence="8">5.4.3.8</ecNumber>
    </recommendedName>
    <alternativeName>
        <fullName evidence="8">Glutamate-1-semialdehyde aminotransferase</fullName>
        <shortName evidence="8">GSA-AT</shortName>
    </alternativeName>
</protein>
<dbReference type="InterPro" id="IPR015424">
    <property type="entry name" value="PyrdxlP-dep_Trfase"/>
</dbReference>
<evidence type="ECO:0000256" key="2">
    <source>
        <dbReference type="ARBA" id="ARBA00001933"/>
    </source>
</evidence>
<dbReference type="CDD" id="cd00610">
    <property type="entry name" value="OAT_like"/>
    <property type="match status" value="1"/>
</dbReference>
<gene>
    <name evidence="8 9" type="primary">hemL</name>
    <name evidence="9" type="ORF">NQ502_01280</name>
</gene>
<dbReference type="Proteomes" id="UP001060164">
    <property type="component" value="Chromosome"/>
</dbReference>
<dbReference type="Gene3D" id="3.90.1150.10">
    <property type="entry name" value="Aspartate Aminotransferase, domain 1"/>
    <property type="match status" value="1"/>
</dbReference>
<keyword evidence="5 8" id="KW-0663">Pyridoxal phosphate</keyword>
<dbReference type="InterPro" id="IPR005814">
    <property type="entry name" value="Aminotrans_3"/>
</dbReference>
<organism evidence="9 10">
    <name type="scientific">Ruminococcus gauvreauii</name>
    <dbReference type="NCBI Taxonomy" id="438033"/>
    <lineage>
        <taxon>Bacteria</taxon>
        <taxon>Bacillati</taxon>
        <taxon>Bacillota</taxon>
        <taxon>Clostridia</taxon>
        <taxon>Eubacteriales</taxon>
        <taxon>Oscillospiraceae</taxon>
        <taxon>Ruminococcus</taxon>
    </lineage>
</organism>
<evidence type="ECO:0000256" key="1">
    <source>
        <dbReference type="ARBA" id="ARBA00001579"/>
    </source>
</evidence>
<dbReference type="PROSITE" id="PS00600">
    <property type="entry name" value="AA_TRANSFER_CLASS_3"/>
    <property type="match status" value="1"/>
</dbReference>
<dbReference type="Gene3D" id="3.40.640.10">
    <property type="entry name" value="Type I PLP-dependent aspartate aminotransferase-like (Major domain)"/>
    <property type="match status" value="1"/>
</dbReference>
<dbReference type="PANTHER" id="PTHR43713:SF3">
    <property type="entry name" value="GLUTAMATE-1-SEMIALDEHYDE 2,1-AMINOMUTASE 1, CHLOROPLASTIC-RELATED"/>
    <property type="match status" value="1"/>
</dbReference>
<evidence type="ECO:0000256" key="7">
    <source>
        <dbReference type="ARBA" id="ARBA00023244"/>
    </source>
</evidence>
<evidence type="ECO:0000313" key="10">
    <source>
        <dbReference type="Proteomes" id="UP001060164"/>
    </source>
</evidence>
<dbReference type="InterPro" id="IPR049704">
    <property type="entry name" value="Aminotrans_3_PPA_site"/>
</dbReference>
<evidence type="ECO:0000313" key="9">
    <source>
        <dbReference type="EMBL" id="UWP59724.1"/>
    </source>
</evidence>
<dbReference type="Pfam" id="PF00202">
    <property type="entry name" value="Aminotran_3"/>
    <property type="match status" value="1"/>
</dbReference>
<name>A0ABY5VGM0_9FIRM</name>
<sequence length="427" mass="46095">MTRSETLFQEAVQYIPGGVNSPVRAYGSVGMTPRFIRQAKGPYVTDVDDNRYIDYIGSWGPMILGHNHPAVLEAVTKTAMDGLSFGAATEIEVEMAEYICGNVPSVDMVRMVNSGTEAVMSAIRVARGYTRKNKIIKFAGCYHGHCDAMLVKAGSGVMTAGIPDSAGVPAGCTQDTLTAVYNDIDSVKAIFAEFDGQVAAVIVEAVAANMGVVLPKAEFLRELRRLCTEHGALLIFDEVITGFRLAFGGAQEYFGISADLVTYGKIIGAGMPVGAYGGRRDIMQQVAPVGPVYQAGTLSGNPVAMAAGLTQLKILKETPGIYSHMASMGERLFGGMKALLRTYGKNQPLNHTASLGCMYFTDQEVYNYETAKTSDTEAFAGYFRFMLEHGIHLGPSQFEAMFVSNAHTEEVIDQTLDVVKQYLESRV</sequence>
<evidence type="ECO:0000256" key="8">
    <source>
        <dbReference type="HAMAP-Rule" id="MF_00375"/>
    </source>
</evidence>
<evidence type="ECO:0000256" key="4">
    <source>
        <dbReference type="ARBA" id="ARBA00008981"/>
    </source>
</evidence>
<comment type="subunit">
    <text evidence="8">Homodimer.</text>
</comment>
<feature type="modified residue" description="N6-(pyridoxal phosphate)lysine" evidence="8">
    <location>
        <position position="265"/>
    </location>
</feature>